<dbReference type="KEGG" id="orz:FNH13_05280"/>
<dbReference type="GO" id="GO:0004601">
    <property type="term" value="F:peroxidase activity"/>
    <property type="evidence" value="ECO:0007669"/>
    <property type="project" value="InterPro"/>
</dbReference>
<dbReference type="NCBIfam" id="TIGR03562">
    <property type="entry name" value="osmo_induc_OsmC"/>
    <property type="match status" value="1"/>
</dbReference>
<dbReference type="Pfam" id="PF02566">
    <property type="entry name" value="OsmC"/>
    <property type="match status" value="1"/>
</dbReference>
<dbReference type="PANTHER" id="PTHR42830">
    <property type="entry name" value="OSMOTICALLY INDUCIBLE FAMILY PROTEIN"/>
    <property type="match status" value="1"/>
</dbReference>
<dbReference type="EMBL" id="CP041616">
    <property type="protein sequence ID" value="QDO87834.1"/>
    <property type="molecule type" value="Genomic_DNA"/>
</dbReference>
<evidence type="ECO:0000313" key="2">
    <source>
        <dbReference type="Proteomes" id="UP000315395"/>
    </source>
</evidence>
<dbReference type="InterPro" id="IPR019904">
    <property type="entry name" value="Peroxiredoxin_OsmC"/>
</dbReference>
<sequence>MPNPVVSKASTTWNGDLFTGKGNTSLDSSGAATFPVEWNARAEGSDTTTTPEELLAAAHATCFSMAFSNELKKNDTPPTEVRTTAEVTFVAGTGITGIALTMTATVEGIDEETFQKIAEGAREGCPVSQALKAVDITLSATLA</sequence>
<dbReference type="OrthoDB" id="9807532at2"/>
<evidence type="ECO:0000313" key="1">
    <source>
        <dbReference type="EMBL" id="QDO87834.1"/>
    </source>
</evidence>
<organism evidence="1 2">
    <name type="scientific">Ornithinimicrobium ciconiae</name>
    <dbReference type="NCBI Taxonomy" id="2594265"/>
    <lineage>
        <taxon>Bacteria</taxon>
        <taxon>Bacillati</taxon>
        <taxon>Actinomycetota</taxon>
        <taxon>Actinomycetes</taxon>
        <taxon>Micrococcales</taxon>
        <taxon>Ornithinimicrobiaceae</taxon>
        <taxon>Ornithinimicrobium</taxon>
    </lineage>
</organism>
<name>A0A516G8H6_9MICO</name>
<dbReference type="SUPFAM" id="SSF82784">
    <property type="entry name" value="OsmC-like"/>
    <property type="match status" value="1"/>
</dbReference>
<dbReference type="Gene3D" id="3.30.300.20">
    <property type="match status" value="1"/>
</dbReference>
<reference evidence="1 2" key="1">
    <citation type="submission" date="2019-07" db="EMBL/GenBank/DDBJ databases">
        <title>complete genome sequencing of Ornithinimicrobium sp. H23M54.</title>
        <authorList>
            <person name="Bae J.-W."/>
            <person name="Lee S.-Y."/>
        </authorList>
    </citation>
    <scope>NUCLEOTIDE SEQUENCE [LARGE SCALE GENOMIC DNA]</scope>
    <source>
        <strain evidence="1 2">H23M54</strain>
    </source>
</reference>
<dbReference type="PANTHER" id="PTHR42830:SF1">
    <property type="entry name" value="OSMOTICALLY INDUCIBLE FAMILY PROTEIN"/>
    <property type="match status" value="1"/>
</dbReference>
<dbReference type="InterPro" id="IPR036102">
    <property type="entry name" value="OsmC/Ohrsf"/>
</dbReference>
<accession>A0A516G8H6</accession>
<protein>
    <submittedName>
        <fullName evidence="1">OsmC family peroxiredoxin</fullName>
    </submittedName>
</protein>
<dbReference type="RefSeq" id="WP_143782509.1">
    <property type="nucleotide sequence ID" value="NZ_CP041616.1"/>
</dbReference>
<keyword evidence="2" id="KW-1185">Reference proteome</keyword>
<proteinExistence type="predicted"/>
<dbReference type="InterPro" id="IPR015946">
    <property type="entry name" value="KH_dom-like_a/b"/>
</dbReference>
<dbReference type="GO" id="GO:0006979">
    <property type="term" value="P:response to oxidative stress"/>
    <property type="evidence" value="ECO:0007669"/>
    <property type="project" value="InterPro"/>
</dbReference>
<dbReference type="AlphaFoldDB" id="A0A516G8H6"/>
<gene>
    <name evidence="1" type="ORF">FNH13_05280</name>
</gene>
<dbReference type="Proteomes" id="UP000315395">
    <property type="component" value="Chromosome"/>
</dbReference>
<dbReference type="InterPro" id="IPR003718">
    <property type="entry name" value="OsmC/Ohr_fam"/>
</dbReference>
<dbReference type="InterPro" id="IPR052707">
    <property type="entry name" value="OsmC_Ohr_Peroxiredoxin"/>
</dbReference>